<evidence type="ECO:0000256" key="8">
    <source>
        <dbReference type="ARBA" id="ARBA00023264"/>
    </source>
</evidence>
<keyword evidence="13" id="KW-1185">Reference proteome</keyword>
<dbReference type="PANTHER" id="PTHR10739">
    <property type="entry name" value="CYTIDYLYLTRANSFERASE"/>
    <property type="match status" value="1"/>
</dbReference>
<dbReference type="AlphaFoldDB" id="A0A9N9RNJ3"/>
<dbReference type="GO" id="GO:0004105">
    <property type="term" value="F:choline-phosphate cytidylyltransferase activity"/>
    <property type="evidence" value="ECO:0007669"/>
    <property type="project" value="UniProtKB-EC"/>
</dbReference>
<keyword evidence="3" id="KW-0444">Lipid biosynthesis</keyword>
<dbReference type="Pfam" id="PF01467">
    <property type="entry name" value="CTP_transf_like"/>
    <property type="match status" value="1"/>
</dbReference>
<keyword evidence="8" id="KW-1208">Phospholipid metabolism</keyword>
<dbReference type="CDD" id="cd02174">
    <property type="entry name" value="CCT"/>
    <property type="match status" value="1"/>
</dbReference>
<protein>
    <recommendedName>
        <fullName evidence="10">choline-phosphate cytidylyltransferase</fullName>
        <ecNumber evidence="10">2.7.7.15</ecNumber>
    </recommendedName>
</protein>
<organism evidence="12 13">
    <name type="scientific">Chironomus riparius</name>
    <dbReference type="NCBI Taxonomy" id="315576"/>
    <lineage>
        <taxon>Eukaryota</taxon>
        <taxon>Metazoa</taxon>
        <taxon>Ecdysozoa</taxon>
        <taxon>Arthropoda</taxon>
        <taxon>Hexapoda</taxon>
        <taxon>Insecta</taxon>
        <taxon>Pterygota</taxon>
        <taxon>Neoptera</taxon>
        <taxon>Endopterygota</taxon>
        <taxon>Diptera</taxon>
        <taxon>Nematocera</taxon>
        <taxon>Chironomoidea</taxon>
        <taxon>Chironomidae</taxon>
        <taxon>Chironominae</taxon>
        <taxon>Chironomus</taxon>
    </lineage>
</organism>
<reference evidence="12" key="2">
    <citation type="submission" date="2022-10" db="EMBL/GenBank/DDBJ databases">
        <authorList>
            <consortium name="ENA_rothamsted_submissions"/>
            <consortium name="culmorum"/>
            <person name="King R."/>
        </authorList>
    </citation>
    <scope>NUCLEOTIDE SEQUENCE</scope>
</reference>
<dbReference type="EC" id="2.7.7.15" evidence="10"/>
<keyword evidence="6" id="KW-0443">Lipid metabolism</keyword>
<comment type="pathway">
    <text evidence="1">Lipid metabolism.</text>
</comment>
<dbReference type="FunFam" id="3.40.50.620:FF:000016">
    <property type="entry name" value="Putative choline-phosphate cytidylyltransferase B"/>
    <property type="match status" value="1"/>
</dbReference>
<evidence type="ECO:0000256" key="5">
    <source>
        <dbReference type="ARBA" id="ARBA00022695"/>
    </source>
</evidence>
<evidence type="ECO:0000256" key="10">
    <source>
        <dbReference type="ARBA" id="ARBA00026101"/>
    </source>
</evidence>
<dbReference type="NCBIfam" id="TIGR00125">
    <property type="entry name" value="cyt_tran_rel"/>
    <property type="match status" value="1"/>
</dbReference>
<dbReference type="InterPro" id="IPR041723">
    <property type="entry name" value="CCT"/>
</dbReference>
<evidence type="ECO:0000256" key="9">
    <source>
        <dbReference type="ARBA" id="ARBA00025706"/>
    </source>
</evidence>
<dbReference type="GO" id="GO:0031210">
    <property type="term" value="F:phosphatidylcholine binding"/>
    <property type="evidence" value="ECO:0007669"/>
    <property type="project" value="TreeGrafter"/>
</dbReference>
<comment type="pathway">
    <text evidence="9">Phospholipid metabolism; phosphatidylcholine biosynthesis; phosphatidylcholine from phosphocholine: step 1/2.</text>
</comment>
<evidence type="ECO:0000256" key="2">
    <source>
        <dbReference type="ARBA" id="ARBA00010101"/>
    </source>
</evidence>
<dbReference type="InterPro" id="IPR045049">
    <property type="entry name" value="Pcy1-like"/>
</dbReference>
<evidence type="ECO:0000256" key="3">
    <source>
        <dbReference type="ARBA" id="ARBA00022516"/>
    </source>
</evidence>
<evidence type="ECO:0000256" key="7">
    <source>
        <dbReference type="ARBA" id="ARBA00023209"/>
    </source>
</evidence>
<dbReference type="EMBL" id="OU895878">
    <property type="protein sequence ID" value="CAG9801745.1"/>
    <property type="molecule type" value="Genomic_DNA"/>
</dbReference>
<keyword evidence="5" id="KW-0548">Nucleotidyltransferase</keyword>
<dbReference type="Proteomes" id="UP001153620">
    <property type="component" value="Chromosome 2"/>
</dbReference>
<evidence type="ECO:0000256" key="6">
    <source>
        <dbReference type="ARBA" id="ARBA00023098"/>
    </source>
</evidence>
<keyword evidence="7" id="KW-0594">Phospholipid biosynthesis</keyword>
<proteinExistence type="inferred from homology"/>
<comment type="similarity">
    <text evidence="2">Belongs to the cytidylyltransferase family.</text>
</comment>
<accession>A0A9N9RNJ3</accession>
<dbReference type="Gene3D" id="3.40.50.620">
    <property type="entry name" value="HUPs"/>
    <property type="match status" value="1"/>
</dbReference>
<keyword evidence="4" id="KW-0808">Transferase</keyword>
<dbReference type="InterPro" id="IPR004821">
    <property type="entry name" value="Cyt_trans-like"/>
</dbReference>
<name>A0A9N9RNJ3_9DIPT</name>
<evidence type="ECO:0000313" key="12">
    <source>
        <dbReference type="EMBL" id="CAG9801745.1"/>
    </source>
</evidence>
<evidence type="ECO:0000256" key="1">
    <source>
        <dbReference type="ARBA" id="ARBA00005189"/>
    </source>
</evidence>
<dbReference type="PANTHER" id="PTHR10739:SF13">
    <property type="entry name" value="CHOLINE-PHOSPHATE CYTIDYLYLTRANSFERASE"/>
    <property type="match status" value="1"/>
</dbReference>
<evidence type="ECO:0000256" key="4">
    <source>
        <dbReference type="ARBA" id="ARBA00022679"/>
    </source>
</evidence>
<dbReference type="SUPFAM" id="SSF52374">
    <property type="entry name" value="Nucleotidylyl transferase"/>
    <property type="match status" value="1"/>
</dbReference>
<sequence>MNCKPAPYSTDQKAVIERESSNYNEKITIQMAESGSVNRKVRIYCDGIYDLFHQGHARQMMQAKNIFPKCEVYLIVGCCNDEMTHAKKGVTVLRDTERYEAIRHCRYVDEVLKDAPWIITEKFLHENKIDFVAQDSSPYVSDGNDIYKMVKDKNMFIPTQRTDGISTSDILKRIIKNHDIYVHRNLMRGISAKEMNISILTEKRIQMMEKCAQLRQNFTQIFHLVSSYFGSGTKLQITTDIDEKLIDTTMIDIDRH</sequence>
<evidence type="ECO:0000313" key="13">
    <source>
        <dbReference type="Proteomes" id="UP001153620"/>
    </source>
</evidence>
<reference evidence="12" key="1">
    <citation type="submission" date="2022-01" db="EMBL/GenBank/DDBJ databases">
        <authorList>
            <person name="King R."/>
        </authorList>
    </citation>
    <scope>NUCLEOTIDE SEQUENCE</scope>
</reference>
<evidence type="ECO:0000259" key="11">
    <source>
        <dbReference type="Pfam" id="PF01467"/>
    </source>
</evidence>
<dbReference type="InterPro" id="IPR014729">
    <property type="entry name" value="Rossmann-like_a/b/a_fold"/>
</dbReference>
<feature type="domain" description="Cytidyltransferase-like" evidence="11">
    <location>
        <begin position="44"/>
        <end position="173"/>
    </location>
</feature>
<dbReference type="OrthoDB" id="17102at2759"/>
<gene>
    <name evidence="12" type="ORF">CHIRRI_LOCUS4666</name>
</gene>